<name>A0A1I8ITM5_9PLAT</name>
<dbReference type="WBParaSite" id="maker-uti_cns_0016426-snap-gene-0.2-mRNA-1">
    <property type="protein sequence ID" value="maker-uti_cns_0016426-snap-gene-0.2-mRNA-1"/>
    <property type="gene ID" value="maker-uti_cns_0016426-snap-gene-0.2"/>
</dbReference>
<accession>A0A1I8ITM5</accession>
<dbReference type="Proteomes" id="UP000095280">
    <property type="component" value="Unplaced"/>
</dbReference>
<dbReference type="AlphaFoldDB" id="A0A1I8ITM5"/>
<evidence type="ECO:0000313" key="2">
    <source>
        <dbReference type="WBParaSite" id="maker-uti_cns_0016426-snap-gene-0.2-mRNA-1"/>
    </source>
</evidence>
<keyword evidence="1" id="KW-1185">Reference proteome</keyword>
<reference evidence="2" key="1">
    <citation type="submission" date="2016-11" db="UniProtKB">
        <authorList>
            <consortium name="WormBaseParasite"/>
        </authorList>
    </citation>
    <scope>IDENTIFICATION</scope>
</reference>
<organism evidence="1 2">
    <name type="scientific">Macrostomum lignano</name>
    <dbReference type="NCBI Taxonomy" id="282301"/>
    <lineage>
        <taxon>Eukaryota</taxon>
        <taxon>Metazoa</taxon>
        <taxon>Spiralia</taxon>
        <taxon>Lophotrochozoa</taxon>
        <taxon>Platyhelminthes</taxon>
        <taxon>Rhabditophora</taxon>
        <taxon>Macrostomorpha</taxon>
        <taxon>Macrostomida</taxon>
        <taxon>Macrostomidae</taxon>
        <taxon>Macrostomum</taxon>
    </lineage>
</organism>
<protein>
    <submittedName>
        <fullName evidence="2">NTR domain-containing protein</fullName>
    </submittedName>
</protein>
<sequence length="128" mass="15067">GSGEEERKGSERDVERASVCPDLAGKPKIFFCPGLPRQRQRRSVLIYRDPYRLVASSCRPLPLHRAILHREGTWRRIMMRVKRHMTEKPYEFRERERRNYKVLLRVAQTGHSSLGRSPLIRAKLQKSS</sequence>
<proteinExistence type="predicted"/>
<evidence type="ECO:0000313" key="1">
    <source>
        <dbReference type="Proteomes" id="UP000095280"/>
    </source>
</evidence>